<dbReference type="STRING" id="1121001.SAMN02745857_03476"/>
<dbReference type="PROSITE" id="PS50894">
    <property type="entry name" value="HPT"/>
    <property type="match status" value="1"/>
</dbReference>
<dbReference type="InterPro" id="IPR036641">
    <property type="entry name" value="HPT_dom_sf"/>
</dbReference>
<gene>
    <name evidence="4" type="ORF">SAMN02745857_03476</name>
</gene>
<dbReference type="CDD" id="cd00088">
    <property type="entry name" value="HPT"/>
    <property type="match status" value="1"/>
</dbReference>
<name>A0A1W1XYG8_9NEIS</name>
<accession>A0A1W1XYG8</accession>
<sequence>MFDPREELASIEATFVQLQQLLGMDMRGELLEAYFVTQDECLKRLAQALYAANSNEAVEAAHKLKGAAAQLGAAHMSVLCSQVEQHARAGRLDEVRRQWPPMSELAGQLGQALKR</sequence>
<feature type="domain" description="HPt" evidence="3">
    <location>
        <begin position="23"/>
        <end position="115"/>
    </location>
</feature>
<feature type="modified residue" description="Phosphohistidine" evidence="2">
    <location>
        <position position="62"/>
    </location>
</feature>
<dbReference type="Proteomes" id="UP000192761">
    <property type="component" value="Unassembled WGS sequence"/>
</dbReference>
<dbReference type="SMART" id="SM00073">
    <property type="entry name" value="HPT"/>
    <property type="match status" value="1"/>
</dbReference>
<evidence type="ECO:0000259" key="3">
    <source>
        <dbReference type="PROSITE" id="PS50894"/>
    </source>
</evidence>
<protein>
    <submittedName>
        <fullName evidence="4">Hpt domain-containing protein</fullName>
    </submittedName>
</protein>
<dbReference type="AlphaFoldDB" id="A0A1W1XYG8"/>
<evidence type="ECO:0000313" key="5">
    <source>
        <dbReference type="Proteomes" id="UP000192761"/>
    </source>
</evidence>
<reference evidence="4 5" key="1">
    <citation type="submission" date="2017-04" db="EMBL/GenBank/DDBJ databases">
        <authorList>
            <person name="Afonso C.L."/>
            <person name="Miller P.J."/>
            <person name="Scott M.A."/>
            <person name="Spackman E."/>
            <person name="Goraichik I."/>
            <person name="Dimitrov K.M."/>
            <person name="Suarez D.L."/>
            <person name="Swayne D.E."/>
        </authorList>
    </citation>
    <scope>NUCLEOTIDE SEQUENCE [LARGE SCALE GENOMIC DNA]</scope>
    <source>
        <strain evidence="4 5">DSM 23236</strain>
    </source>
</reference>
<dbReference type="Gene3D" id="1.20.120.160">
    <property type="entry name" value="HPT domain"/>
    <property type="match status" value="1"/>
</dbReference>
<dbReference type="SUPFAM" id="SSF47226">
    <property type="entry name" value="Histidine-containing phosphotransfer domain, HPT domain"/>
    <property type="match status" value="1"/>
</dbReference>
<organism evidence="4 5">
    <name type="scientific">Andreprevotia lacus DSM 23236</name>
    <dbReference type="NCBI Taxonomy" id="1121001"/>
    <lineage>
        <taxon>Bacteria</taxon>
        <taxon>Pseudomonadati</taxon>
        <taxon>Pseudomonadota</taxon>
        <taxon>Betaproteobacteria</taxon>
        <taxon>Neisseriales</taxon>
        <taxon>Chitinibacteraceae</taxon>
        <taxon>Andreprevotia</taxon>
    </lineage>
</organism>
<evidence type="ECO:0000313" key="4">
    <source>
        <dbReference type="EMBL" id="SMC28904.1"/>
    </source>
</evidence>
<dbReference type="GO" id="GO:0004672">
    <property type="term" value="F:protein kinase activity"/>
    <property type="evidence" value="ECO:0007669"/>
    <property type="project" value="UniProtKB-ARBA"/>
</dbReference>
<evidence type="ECO:0000256" key="2">
    <source>
        <dbReference type="PROSITE-ProRule" id="PRU00110"/>
    </source>
</evidence>
<evidence type="ECO:0000256" key="1">
    <source>
        <dbReference type="ARBA" id="ARBA00023012"/>
    </source>
</evidence>
<dbReference type="Pfam" id="PF01627">
    <property type="entry name" value="Hpt"/>
    <property type="match status" value="1"/>
</dbReference>
<keyword evidence="5" id="KW-1185">Reference proteome</keyword>
<dbReference type="RefSeq" id="WP_084092422.1">
    <property type="nucleotide sequence ID" value="NZ_FWXD01000026.1"/>
</dbReference>
<dbReference type="EMBL" id="FWXD01000026">
    <property type="protein sequence ID" value="SMC28904.1"/>
    <property type="molecule type" value="Genomic_DNA"/>
</dbReference>
<dbReference type="InterPro" id="IPR008207">
    <property type="entry name" value="Sig_transdc_His_kin_Hpt_dom"/>
</dbReference>
<dbReference type="OrthoDB" id="8594169at2"/>
<dbReference type="GO" id="GO:0000160">
    <property type="term" value="P:phosphorelay signal transduction system"/>
    <property type="evidence" value="ECO:0007669"/>
    <property type="project" value="UniProtKB-KW"/>
</dbReference>
<keyword evidence="1" id="KW-0902">Two-component regulatory system</keyword>
<proteinExistence type="predicted"/>
<keyword evidence="2" id="KW-0597">Phosphoprotein</keyword>